<keyword evidence="3" id="KW-1185">Reference proteome</keyword>
<evidence type="ECO:0000256" key="1">
    <source>
        <dbReference type="SAM" id="MobiDB-lite"/>
    </source>
</evidence>
<feature type="region of interest" description="Disordered" evidence="1">
    <location>
        <begin position="1"/>
        <end position="86"/>
    </location>
</feature>
<accession>A0ABD0Q957</accession>
<feature type="non-terminal residue" evidence="2">
    <location>
        <position position="1"/>
    </location>
</feature>
<feature type="compositionally biased region" description="Basic and acidic residues" evidence="1">
    <location>
        <begin position="1"/>
        <end position="14"/>
    </location>
</feature>
<feature type="compositionally biased region" description="Polar residues" evidence="1">
    <location>
        <begin position="68"/>
        <end position="86"/>
    </location>
</feature>
<evidence type="ECO:0000313" key="2">
    <source>
        <dbReference type="EMBL" id="KAL0182472.1"/>
    </source>
</evidence>
<sequence>TGKRTTYKDERETHSNASPGMTDNQTVCPSLDISTAPQPTHSDDTDAHSSGNDSPERESDGNMGREASTCSSHNGKGSSTEITESK</sequence>
<proteinExistence type="predicted"/>
<name>A0ABD0Q957_CIRMR</name>
<feature type="compositionally biased region" description="Polar residues" evidence="1">
    <location>
        <begin position="15"/>
        <end position="40"/>
    </location>
</feature>
<reference evidence="2 3" key="1">
    <citation type="submission" date="2024-05" db="EMBL/GenBank/DDBJ databases">
        <title>Genome sequencing and assembly of Indian major carp, Cirrhinus mrigala (Hamilton, 1822).</title>
        <authorList>
            <person name="Mohindra V."/>
            <person name="Chowdhury L.M."/>
            <person name="Lal K."/>
            <person name="Jena J.K."/>
        </authorList>
    </citation>
    <scope>NUCLEOTIDE SEQUENCE [LARGE SCALE GENOMIC DNA]</scope>
    <source>
        <strain evidence="2">CM1030</strain>
        <tissue evidence="2">Blood</tissue>
    </source>
</reference>
<feature type="non-terminal residue" evidence="2">
    <location>
        <position position="86"/>
    </location>
</feature>
<evidence type="ECO:0000313" key="3">
    <source>
        <dbReference type="Proteomes" id="UP001529510"/>
    </source>
</evidence>
<organism evidence="2 3">
    <name type="scientific">Cirrhinus mrigala</name>
    <name type="common">Mrigala</name>
    <dbReference type="NCBI Taxonomy" id="683832"/>
    <lineage>
        <taxon>Eukaryota</taxon>
        <taxon>Metazoa</taxon>
        <taxon>Chordata</taxon>
        <taxon>Craniata</taxon>
        <taxon>Vertebrata</taxon>
        <taxon>Euteleostomi</taxon>
        <taxon>Actinopterygii</taxon>
        <taxon>Neopterygii</taxon>
        <taxon>Teleostei</taxon>
        <taxon>Ostariophysi</taxon>
        <taxon>Cypriniformes</taxon>
        <taxon>Cyprinidae</taxon>
        <taxon>Labeoninae</taxon>
        <taxon>Labeonini</taxon>
        <taxon>Cirrhinus</taxon>
    </lineage>
</organism>
<dbReference type="EMBL" id="JAMKFB020000010">
    <property type="protein sequence ID" value="KAL0182472.1"/>
    <property type="molecule type" value="Genomic_DNA"/>
</dbReference>
<gene>
    <name evidence="2" type="ORF">M9458_021847</name>
</gene>
<comment type="caution">
    <text evidence="2">The sequence shown here is derived from an EMBL/GenBank/DDBJ whole genome shotgun (WGS) entry which is preliminary data.</text>
</comment>
<dbReference type="Proteomes" id="UP001529510">
    <property type="component" value="Unassembled WGS sequence"/>
</dbReference>
<dbReference type="AlphaFoldDB" id="A0ABD0Q957"/>
<protein>
    <submittedName>
        <fullName evidence="2">Uncharacterized protein</fullName>
    </submittedName>
</protein>